<dbReference type="AlphaFoldDB" id="A0AAD9XEB0"/>
<organism evidence="1 2">
    <name type="scientific">Dipteronia dyeriana</name>
    <dbReference type="NCBI Taxonomy" id="168575"/>
    <lineage>
        <taxon>Eukaryota</taxon>
        <taxon>Viridiplantae</taxon>
        <taxon>Streptophyta</taxon>
        <taxon>Embryophyta</taxon>
        <taxon>Tracheophyta</taxon>
        <taxon>Spermatophyta</taxon>
        <taxon>Magnoliopsida</taxon>
        <taxon>eudicotyledons</taxon>
        <taxon>Gunneridae</taxon>
        <taxon>Pentapetalae</taxon>
        <taxon>rosids</taxon>
        <taxon>malvids</taxon>
        <taxon>Sapindales</taxon>
        <taxon>Sapindaceae</taxon>
        <taxon>Hippocastanoideae</taxon>
        <taxon>Acereae</taxon>
        <taxon>Dipteronia</taxon>
    </lineage>
</organism>
<sequence>MLKEVDQLLFPEDEAHLSQIGAYRVVEWGFTGAFQALQSQLFLRKDIKSLFKKVSTLTSLNTKLKKKVEKTKFGLERFSKESSEKLARAKEEIA</sequence>
<dbReference type="EMBL" id="JANJYI010000003">
    <property type="protein sequence ID" value="KAK2657945.1"/>
    <property type="molecule type" value="Genomic_DNA"/>
</dbReference>
<comment type="caution">
    <text evidence="1">The sequence shown here is derived from an EMBL/GenBank/DDBJ whole genome shotgun (WGS) entry which is preliminary data.</text>
</comment>
<evidence type="ECO:0000313" key="1">
    <source>
        <dbReference type="EMBL" id="KAK2657945.1"/>
    </source>
</evidence>
<reference evidence="1" key="1">
    <citation type="journal article" date="2023" name="Plant J.">
        <title>Genome sequences and population genomics provide insights into the demographic history, inbreeding, and mutation load of two 'living fossil' tree species of Dipteronia.</title>
        <authorList>
            <person name="Feng Y."/>
            <person name="Comes H.P."/>
            <person name="Chen J."/>
            <person name="Zhu S."/>
            <person name="Lu R."/>
            <person name="Zhang X."/>
            <person name="Li P."/>
            <person name="Qiu J."/>
            <person name="Olsen K.M."/>
            <person name="Qiu Y."/>
        </authorList>
    </citation>
    <scope>NUCLEOTIDE SEQUENCE</scope>
    <source>
        <strain evidence="1">KIB01</strain>
    </source>
</reference>
<dbReference type="Proteomes" id="UP001280121">
    <property type="component" value="Unassembled WGS sequence"/>
</dbReference>
<name>A0AAD9XEB0_9ROSI</name>
<gene>
    <name evidence="1" type="ORF">Ddye_010997</name>
</gene>
<evidence type="ECO:0000313" key="2">
    <source>
        <dbReference type="Proteomes" id="UP001280121"/>
    </source>
</evidence>
<keyword evidence="2" id="KW-1185">Reference proteome</keyword>
<accession>A0AAD9XEB0</accession>
<protein>
    <submittedName>
        <fullName evidence="1">Uncharacterized protein</fullName>
    </submittedName>
</protein>
<proteinExistence type="predicted"/>